<feature type="transmembrane region" description="Helical" evidence="8">
    <location>
        <begin position="47"/>
        <end position="74"/>
    </location>
</feature>
<accession>A0AAV5T258</accession>
<evidence type="ECO:0000256" key="2">
    <source>
        <dbReference type="ARBA" id="ARBA00022475"/>
    </source>
</evidence>
<proteinExistence type="predicted"/>
<name>A0AAV5T258_9BILA</name>
<organism evidence="9 10">
    <name type="scientific">Pristionchus entomophagus</name>
    <dbReference type="NCBI Taxonomy" id="358040"/>
    <lineage>
        <taxon>Eukaryota</taxon>
        <taxon>Metazoa</taxon>
        <taxon>Ecdysozoa</taxon>
        <taxon>Nematoda</taxon>
        <taxon>Chromadorea</taxon>
        <taxon>Rhabditida</taxon>
        <taxon>Rhabditina</taxon>
        <taxon>Diplogasteromorpha</taxon>
        <taxon>Diplogasteroidea</taxon>
        <taxon>Neodiplogasteridae</taxon>
        <taxon>Pristionchus</taxon>
    </lineage>
</organism>
<comment type="subcellular location">
    <subcellularLocation>
        <location evidence="1">Cell membrane</location>
        <topology evidence="1">Multi-pass membrane protein</topology>
    </subcellularLocation>
</comment>
<evidence type="ECO:0000256" key="6">
    <source>
        <dbReference type="ARBA" id="ARBA00023136"/>
    </source>
</evidence>
<keyword evidence="7" id="KW-0807">Transducer</keyword>
<evidence type="ECO:0000313" key="10">
    <source>
        <dbReference type="Proteomes" id="UP001432027"/>
    </source>
</evidence>
<comment type="caution">
    <text evidence="9">The sequence shown here is derived from an EMBL/GenBank/DDBJ whole genome shotgun (WGS) entry which is preliminary data.</text>
</comment>
<feature type="transmembrane region" description="Helical" evidence="8">
    <location>
        <begin position="86"/>
        <end position="110"/>
    </location>
</feature>
<dbReference type="GO" id="GO:0005886">
    <property type="term" value="C:plasma membrane"/>
    <property type="evidence" value="ECO:0007669"/>
    <property type="project" value="UniProtKB-SubCell"/>
</dbReference>
<keyword evidence="5" id="KW-0297">G-protein coupled receptor</keyword>
<evidence type="ECO:0000313" key="9">
    <source>
        <dbReference type="EMBL" id="GMS89651.1"/>
    </source>
</evidence>
<evidence type="ECO:0000256" key="7">
    <source>
        <dbReference type="ARBA" id="ARBA00023224"/>
    </source>
</evidence>
<evidence type="ECO:0000256" key="3">
    <source>
        <dbReference type="ARBA" id="ARBA00022692"/>
    </source>
</evidence>
<evidence type="ECO:0008006" key="11">
    <source>
        <dbReference type="Google" id="ProtNLM"/>
    </source>
</evidence>
<evidence type="ECO:0000256" key="4">
    <source>
        <dbReference type="ARBA" id="ARBA00022989"/>
    </source>
</evidence>
<keyword evidence="6 8" id="KW-0472">Membrane</keyword>
<reference evidence="9" key="1">
    <citation type="submission" date="2023-10" db="EMBL/GenBank/DDBJ databases">
        <title>Genome assembly of Pristionchus species.</title>
        <authorList>
            <person name="Yoshida K."/>
            <person name="Sommer R.J."/>
        </authorList>
    </citation>
    <scope>NUCLEOTIDE SEQUENCE</scope>
    <source>
        <strain evidence="9">RS0144</strain>
    </source>
</reference>
<gene>
    <name evidence="9" type="ORF">PENTCL1PPCAC_11826</name>
</gene>
<dbReference type="PANTHER" id="PTHR37441">
    <property type="entry name" value="PROTEIN CBG16518"/>
    <property type="match status" value="1"/>
</dbReference>
<keyword evidence="3 8" id="KW-0812">Transmembrane</keyword>
<dbReference type="Proteomes" id="UP001432027">
    <property type="component" value="Unassembled WGS sequence"/>
</dbReference>
<keyword evidence="2" id="KW-1003">Cell membrane</keyword>
<dbReference type="AlphaFoldDB" id="A0AAV5T258"/>
<keyword evidence="10" id="KW-1185">Reference proteome</keyword>
<feature type="transmembrane region" description="Helical" evidence="8">
    <location>
        <begin position="239"/>
        <end position="258"/>
    </location>
</feature>
<dbReference type="InterPro" id="IPR040435">
    <property type="entry name" value="Put_GPCR_Chromadorea"/>
</dbReference>
<dbReference type="EMBL" id="BTSX01000003">
    <property type="protein sequence ID" value="GMS89651.1"/>
    <property type="molecule type" value="Genomic_DNA"/>
</dbReference>
<keyword evidence="5" id="KW-0675">Receptor</keyword>
<dbReference type="PANTHER" id="PTHR37441:SF4">
    <property type="entry name" value="G-PROTEIN COUPLED RECEPTORS FAMILY 1 PROFILE DOMAIN-CONTAINING PROTEIN"/>
    <property type="match status" value="1"/>
</dbReference>
<sequence>MIFPISSCPSFDPHFDASYGHCTFNGTTNGCILLEELRRVRSFSSSPLMICPLLLATIALSLNILFVVLLFTVWRREERRFQKRDIFLIQRSALSIVTICLMYMSVYVWLTDGINYTTSAVFLALSSTNFLYIGGSKVAQSLLLYTAVMHPLFYSTVLTVEHCIYIDVFITIVALVQGTLDGLSAGSLFFPSKSIMACSLHTCQYPLSITIIILRLIGFITVGVSYCTIMAMRSLRINLLIILLPAVPLMGMLLSLALDPIFNVTSDSKISSLLYEYGLPGTVRRSRSTASHLSGRSLTAFAATATPRVILPAASV</sequence>
<evidence type="ECO:0000256" key="1">
    <source>
        <dbReference type="ARBA" id="ARBA00004651"/>
    </source>
</evidence>
<keyword evidence="4 8" id="KW-1133">Transmembrane helix</keyword>
<evidence type="ECO:0000256" key="5">
    <source>
        <dbReference type="ARBA" id="ARBA00023040"/>
    </source>
</evidence>
<feature type="transmembrane region" description="Helical" evidence="8">
    <location>
        <begin position="205"/>
        <end position="227"/>
    </location>
</feature>
<dbReference type="GO" id="GO:0004930">
    <property type="term" value="F:G protein-coupled receptor activity"/>
    <property type="evidence" value="ECO:0007669"/>
    <property type="project" value="UniProtKB-KW"/>
</dbReference>
<feature type="transmembrane region" description="Helical" evidence="8">
    <location>
        <begin position="164"/>
        <end position="185"/>
    </location>
</feature>
<evidence type="ECO:0000256" key="8">
    <source>
        <dbReference type="SAM" id="Phobius"/>
    </source>
</evidence>
<protein>
    <recommendedName>
        <fullName evidence="11">G protein-coupled receptor</fullName>
    </recommendedName>
</protein>